<dbReference type="AlphaFoldDB" id="A0A6J7KWK5"/>
<dbReference type="InterPro" id="IPR029045">
    <property type="entry name" value="ClpP/crotonase-like_dom_sf"/>
</dbReference>
<sequence length="275" mass="30697">MYKEIEFEIRDGIAVIRLNRPDKKNALSPALNREVLAAMEEIESDSTLRGIMLTGSGDSFSAGLDLNASFLNTMEQSDSREFRNVMEPVLKWYRKLYESPLPTIAVVNGHCYGGGVNPVSICDVAVASDRAQFALSEINFAHFPAGGSTWSATAFLLPKHAYWLCLSGERITAQEAFRMGLITRVVPHDELENTAWEMITLLASKHPAAYKTAKKMCRMTPHMQLWEATELEMAHIHENYFLSEGEMTKVALQQFKNKTLRPGAGQTYSNSAAQT</sequence>
<dbReference type="EMBL" id="CAFBNE010000070">
    <property type="protein sequence ID" value="CAB4959233.1"/>
    <property type="molecule type" value="Genomic_DNA"/>
</dbReference>
<protein>
    <submittedName>
        <fullName evidence="2">Unannotated protein</fullName>
    </submittedName>
</protein>
<dbReference type="PANTHER" id="PTHR42964:SF1">
    <property type="entry name" value="POLYKETIDE BIOSYNTHESIS ENOYL-COA HYDRATASE PKSH-RELATED"/>
    <property type="match status" value="1"/>
</dbReference>
<dbReference type="InterPro" id="IPR001753">
    <property type="entry name" value="Enoyl-CoA_hydra/iso"/>
</dbReference>
<dbReference type="InterPro" id="IPR018376">
    <property type="entry name" value="Enoyl-CoA_hyd/isom_CS"/>
</dbReference>
<evidence type="ECO:0000313" key="2">
    <source>
        <dbReference type="EMBL" id="CAB4959233.1"/>
    </source>
</evidence>
<proteinExistence type="inferred from homology"/>
<name>A0A6J7KWK5_9ZZZZ</name>
<dbReference type="InterPro" id="IPR051683">
    <property type="entry name" value="Enoyl-CoA_Hydratase/Isomerase"/>
</dbReference>
<dbReference type="SUPFAM" id="SSF52096">
    <property type="entry name" value="ClpP/crotonase"/>
    <property type="match status" value="1"/>
</dbReference>
<dbReference type="PANTHER" id="PTHR42964">
    <property type="entry name" value="ENOYL-COA HYDRATASE"/>
    <property type="match status" value="1"/>
</dbReference>
<dbReference type="PROSITE" id="PS00166">
    <property type="entry name" value="ENOYL_COA_HYDRATASE"/>
    <property type="match status" value="1"/>
</dbReference>
<dbReference type="GO" id="GO:0003824">
    <property type="term" value="F:catalytic activity"/>
    <property type="evidence" value="ECO:0007669"/>
    <property type="project" value="InterPro"/>
</dbReference>
<dbReference type="GO" id="GO:0008300">
    <property type="term" value="P:isoprenoid catabolic process"/>
    <property type="evidence" value="ECO:0007669"/>
    <property type="project" value="TreeGrafter"/>
</dbReference>
<accession>A0A6J7KWK5</accession>
<evidence type="ECO:0000256" key="1">
    <source>
        <dbReference type="ARBA" id="ARBA00005254"/>
    </source>
</evidence>
<dbReference type="Gene3D" id="3.90.226.10">
    <property type="entry name" value="2-enoyl-CoA Hydratase, Chain A, domain 1"/>
    <property type="match status" value="1"/>
</dbReference>
<dbReference type="CDD" id="cd06558">
    <property type="entry name" value="crotonase-like"/>
    <property type="match status" value="1"/>
</dbReference>
<gene>
    <name evidence="2" type="ORF">UFOPK3772_02082</name>
</gene>
<comment type="similarity">
    <text evidence="1">Belongs to the enoyl-CoA hydratase/isomerase family.</text>
</comment>
<dbReference type="Pfam" id="PF00378">
    <property type="entry name" value="ECH_1"/>
    <property type="match status" value="1"/>
</dbReference>
<organism evidence="2">
    <name type="scientific">freshwater metagenome</name>
    <dbReference type="NCBI Taxonomy" id="449393"/>
    <lineage>
        <taxon>unclassified sequences</taxon>
        <taxon>metagenomes</taxon>
        <taxon>ecological metagenomes</taxon>
    </lineage>
</organism>
<reference evidence="2" key="1">
    <citation type="submission" date="2020-05" db="EMBL/GenBank/DDBJ databases">
        <authorList>
            <person name="Chiriac C."/>
            <person name="Salcher M."/>
            <person name="Ghai R."/>
            <person name="Kavagutti S V."/>
        </authorList>
    </citation>
    <scope>NUCLEOTIDE SEQUENCE</scope>
</reference>